<gene>
    <name evidence="3" type="ORF">HETIRDRAFT_385468</name>
</gene>
<feature type="transmembrane region" description="Helical" evidence="1">
    <location>
        <begin position="170"/>
        <end position="191"/>
    </location>
</feature>
<feature type="transmembrane region" description="Helical" evidence="1">
    <location>
        <begin position="104"/>
        <end position="122"/>
    </location>
</feature>
<reference evidence="3 4" key="1">
    <citation type="journal article" date="2012" name="New Phytol.">
        <title>Insight into trade-off between wood decay and parasitism from the genome of a fungal forest pathogen.</title>
        <authorList>
            <person name="Olson A."/>
            <person name="Aerts A."/>
            <person name="Asiegbu F."/>
            <person name="Belbahri L."/>
            <person name="Bouzid O."/>
            <person name="Broberg A."/>
            <person name="Canback B."/>
            <person name="Coutinho P.M."/>
            <person name="Cullen D."/>
            <person name="Dalman K."/>
            <person name="Deflorio G."/>
            <person name="van Diepen L.T."/>
            <person name="Dunand C."/>
            <person name="Duplessis S."/>
            <person name="Durling M."/>
            <person name="Gonthier P."/>
            <person name="Grimwood J."/>
            <person name="Fossdal C.G."/>
            <person name="Hansson D."/>
            <person name="Henrissat B."/>
            <person name="Hietala A."/>
            <person name="Himmelstrand K."/>
            <person name="Hoffmeister D."/>
            <person name="Hogberg N."/>
            <person name="James T.Y."/>
            <person name="Karlsson M."/>
            <person name="Kohler A."/>
            <person name="Kues U."/>
            <person name="Lee Y.H."/>
            <person name="Lin Y.C."/>
            <person name="Lind M."/>
            <person name="Lindquist E."/>
            <person name="Lombard V."/>
            <person name="Lucas S."/>
            <person name="Lunden K."/>
            <person name="Morin E."/>
            <person name="Murat C."/>
            <person name="Park J."/>
            <person name="Raffaello T."/>
            <person name="Rouze P."/>
            <person name="Salamov A."/>
            <person name="Schmutz J."/>
            <person name="Solheim H."/>
            <person name="Stahlberg J."/>
            <person name="Velez H."/>
            <person name="de Vries R.P."/>
            <person name="Wiebenga A."/>
            <person name="Woodward S."/>
            <person name="Yakovlev I."/>
            <person name="Garbelotto M."/>
            <person name="Martin F."/>
            <person name="Grigoriev I.V."/>
            <person name="Stenlid J."/>
        </authorList>
    </citation>
    <scope>NUCLEOTIDE SEQUENCE [LARGE SCALE GENOMIC DNA]</scope>
    <source>
        <strain evidence="3 4">TC 32-1</strain>
    </source>
</reference>
<evidence type="ECO:0000313" key="4">
    <source>
        <dbReference type="Proteomes" id="UP000030671"/>
    </source>
</evidence>
<dbReference type="EMBL" id="KI925459">
    <property type="protein sequence ID" value="ETW80842.1"/>
    <property type="molecule type" value="Genomic_DNA"/>
</dbReference>
<name>W4K4W1_HETIT</name>
<dbReference type="HOGENOM" id="CLU_087383_0_0_1"/>
<accession>W4K4W1</accession>
<dbReference type="KEGG" id="hir:HETIRDRAFT_385468"/>
<dbReference type="OrthoDB" id="61370at2759"/>
<evidence type="ECO:0000256" key="1">
    <source>
        <dbReference type="SAM" id="Phobius"/>
    </source>
</evidence>
<keyword evidence="1" id="KW-0812">Transmembrane</keyword>
<keyword evidence="1" id="KW-0472">Membrane</keyword>
<dbReference type="AlphaFoldDB" id="W4K4W1"/>
<dbReference type="Gene3D" id="1.20.140.150">
    <property type="match status" value="1"/>
</dbReference>
<feature type="transmembrane region" description="Helical" evidence="1">
    <location>
        <begin position="129"/>
        <end position="150"/>
    </location>
</feature>
<proteinExistence type="predicted"/>
<feature type="chain" id="PRO_5004844078" evidence="2">
    <location>
        <begin position="24"/>
        <end position="214"/>
    </location>
</feature>
<evidence type="ECO:0000256" key="2">
    <source>
        <dbReference type="SAM" id="SignalP"/>
    </source>
</evidence>
<dbReference type="RefSeq" id="XP_009547542.1">
    <property type="nucleotide sequence ID" value="XM_009549247.1"/>
</dbReference>
<protein>
    <submittedName>
        <fullName evidence="3">Uncharacterized protein</fullName>
    </submittedName>
</protein>
<dbReference type="GeneID" id="20672241"/>
<feature type="signal peptide" evidence="2">
    <location>
        <begin position="1"/>
        <end position="23"/>
    </location>
</feature>
<dbReference type="InParanoid" id="W4K4W1"/>
<keyword evidence="1" id="KW-1133">Transmembrane helix</keyword>
<organism evidence="3 4">
    <name type="scientific">Heterobasidion irregulare (strain TC 32-1)</name>
    <dbReference type="NCBI Taxonomy" id="747525"/>
    <lineage>
        <taxon>Eukaryota</taxon>
        <taxon>Fungi</taxon>
        <taxon>Dikarya</taxon>
        <taxon>Basidiomycota</taxon>
        <taxon>Agaricomycotina</taxon>
        <taxon>Agaricomycetes</taxon>
        <taxon>Russulales</taxon>
        <taxon>Bondarzewiaceae</taxon>
        <taxon>Heterobasidion</taxon>
        <taxon>Heterobasidion annosum species complex</taxon>
    </lineage>
</organism>
<keyword evidence="2" id="KW-0732">Signal</keyword>
<sequence length="214" mass="23489">MRKTSYAIAFVLVAATLALNILAARSNDWFVVKGEDILGTKYTVRYGLMERCEATSINIPGSNGKVTYSDYQCRPFPASVTDRCEKNNRFFCTAWTSAGYVEELGIGFGAIALLSLIFGVSTHSRRLRIWKAVAGLVALHALFPMITFAVVTDLYRTSKFSGFDHARPSFAYYLSIVSWAVAFGISFGVVLTGVSARKGHRWAAGNRAYAPIEG</sequence>
<evidence type="ECO:0000313" key="3">
    <source>
        <dbReference type="EMBL" id="ETW80842.1"/>
    </source>
</evidence>
<dbReference type="Proteomes" id="UP000030671">
    <property type="component" value="Unassembled WGS sequence"/>
</dbReference>
<keyword evidence="4" id="KW-1185">Reference proteome</keyword>
<dbReference type="eggNOG" id="ENOG502S2KS">
    <property type="taxonomic scope" value="Eukaryota"/>
</dbReference>